<protein>
    <submittedName>
        <fullName evidence="2">Uncharacterized protein</fullName>
    </submittedName>
</protein>
<dbReference type="AlphaFoldDB" id="A0A915I762"/>
<dbReference type="WBParaSite" id="nRc.2.0.1.t09184-RA">
    <property type="protein sequence ID" value="nRc.2.0.1.t09184-RA"/>
    <property type="gene ID" value="nRc.2.0.1.g09184"/>
</dbReference>
<organism evidence="1 2">
    <name type="scientific">Romanomermis culicivorax</name>
    <name type="common">Nematode worm</name>
    <dbReference type="NCBI Taxonomy" id="13658"/>
    <lineage>
        <taxon>Eukaryota</taxon>
        <taxon>Metazoa</taxon>
        <taxon>Ecdysozoa</taxon>
        <taxon>Nematoda</taxon>
        <taxon>Enoplea</taxon>
        <taxon>Dorylaimia</taxon>
        <taxon>Mermithida</taxon>
        <taxon>Mermithoidea</taxon>
        <taxon>Mermithidae</taxon>
        <taxon>Romanomermis</taxon>
    </lineage>
</organism>
<evidence type="ECO:0000313" key="2">
    <source>
        <dbReference type="WBParaSite" id="nRc.2.0.1.t09184-RA"/>
    </source>
</evidence>
<reference evidence="2" key="1">
    <citation type="submission" date="2022-11" db="UniProtKB">
        <authorList>
            <consortium name="WormBaseParasite"/>
        </authorList>
    </citation>
    <scope>IDENTIFICATION</scope>
</reference>
<sequence length="118" mass="13077">MNMKSPQEINESLDESGLPPVIVPLEVAAYQGECNNVQRRERDHSYGRINWKAISKTVCSNSDANPKYTILTNQFSLMSNTEKAIISGKHLIENAAASSTLSTNFNIRSLSGSKIKYI</sequence>
<proteinExistence type="predicted"/>
<keyword evidence="1" id="KW-1185">Reference proteome</keyword>
<accession>A0A915I762</accession>
<dbReference type="Proteomes" id="UP000887565">
    <property type="component" value="Unplaced"/>
</dbReference>
<name>A0A915I762_ROMCU</name>
<evidence type="ECO:0000313" key="1">
    <source>
        <dbReference type="Proteomes" id="UP000887565"/>
    </source>
</evidence>